<comment type="subcellular location">
    <subcellularLocation>
        <location evidence="1">Nucleus</location>
    </subcellularLocation>
</comment>
<sequence length="1142" mass="119420">MSSFDTDEIIDPTDVEFFKFQGLVPDAKVSIQQEPFDTANYPATVSLLACSNKFGQFVAATKQGFIFGLTKALRTTFYSAKKGEMKQLSDSDKVSVSLTHAVRQIRFSADEKHILIACDGGNLSVYSTDDIQSQKENAKPVHTFALGNDVADVRPNPEAYGNIAAVLYTNQQCALIDFTTGNTECTFPLDNVTAICWSFKGKQIVCGKSDGGLQHFDIKGAVKDSLAVPEAMSAGHGDETENRYVCDVLWIENHIFLAMYARKRSSQEDDYINDGYIINRKPATGTEPVYTRLAEITPIFSTEGRGNHFYMETIRGLGNEIRHLIIIANAATSEISVVGHDEQDQWATWQLPENGLANLPLSPTTSMDTFPVGLALDLTADEKLPAFDPSEKDVAVEPMPIFYYLNDDGEIGSFHCYNSELARSGGSFKSYSAPAATTATPAAPAAPPSGFSAFGTASTSNNDNSFADLLSGKSAAPAAASSSTSSGFGGFGGFGSAAGGSIPSFSNLGSAPKISASPAFGSSSGFGAAPAAPTASKEASKPLFGSTTSFGAATKNETPAFGSTSSFGASANSSFGSTSSLGTPAAKQATTSSFGSSSSFGSAKSTASVTSAFGAPAQTPAPAAAAASNTTTTPSKTEPNVASLSFGSLSTTDEKKTEAPKPVTATTPSAFGSTSTLGSGGFGSLAKNTVPGAKSPSTTIPSSLFSKSPAPAAAAPSATTTTTASPSLFGSTSTVKAPAAATPPATSAFGSTSTLGSGGFGSLAKNTVPGAKSPAAASPFGTSTSFGAPISAKTTTSTTSTPSAPATTAPSTSAAAPTAKPAVITPAAPSKPTVTSAPATTITAQPKEPAETTTSKPPAATLKPTAEDGMARGYEELYIKVTEEIETLKEYHNKLTLAVKASTMPLEAKSVSNLQVKEVSWNLSDAQALGNIADALNTDIKNEEASLQQIKQQVNALIQNCKKSMDKKEDIKYLLGGFDSKVVDILDNRELDVETKKALVELQSKAKACGNVLNDLEFKTEESEKRNKIRNAHNTGSLSMYTLHRAIRDIEREIEHKEDTLTELGDQLAAIKLADSRIKARRGAIGISCDDLSDSEQEEDEQSRRLKPAVIEHTTRYLRRYQFLDTVCDELTKSGPVYTSIE</sequence>
<feature type="coiled-coil region" evidence="4">
    <location>
        <begin position="933"/>
        <end position="967"/>
    </location>
</feature>
<dbReference type="EMBL" id="JAAECE010000004">
    <property type="protein sequence ID" value="KAF1802522.1"/>
    <property type="molecule type" value="Genomic_DNA"/>
</dbReference>
<reference evidence="7 8" key="1">
    <citation type="submission" date="2019-09" db="EMBL/GenBank/DDBJ databases">
        <authorList>
            <consortium name="DOE Joint Genome Institute"/>
            <person name="Mondo S.J."/>
            <person name="Navarro-Mendoza M.I."/>
            <person name="Perez-Arques C."/>
            <person name="Panchal S."/>
            <person name="Nicolas F.E."/>
            <person name="Ganguly P."/>
            <person name="Pangilinan J."/>
            <person name="Grigoriev I."/>
            <person name="Heitman J."/>
            <person name="Sanya K."/>
            <person name="Garre V."/>
        </authorList>
    </citation>
    <scope>NUCLEOTIDE SEQUENCE [LARGE SCALE GENOMIC DNA]</scope>
    <source>
        <strain evidence="7 8">MU402</strain>
    </source>
</reference>
<comment type="caution">
    <text evidence="7">The sequence shown here is derived from an EMBL/GenBank/DDBJ whole genome shotgun (WGS) entry which is preliminary data.</text>
</comment>
<keyword evidence="4" id="KW-0175">Coiled coil</keyword>
<evidence type="ECO:0000259" key="6">
    <source>
        <dbReference type="Pfam" id="PF16755"/>
    </source>
</evidence>
<feature type="compositionally biased region" description="Low complexity" evidence="5">
    <location>
        <begin position="623"/>
        <end position="634"/>
    </location>
</feature>
<gene>
    <name evidence="7" type="ORF">FB192DRAFT_1109428</name>
</gene>
<evidence type="ECO:0000256" key="4">
    <source>
        <dbReference type="SAM" id="Coils"/>
    </source>
</evidence>
<feature type="region of interest" description="Disordered" evidence="5">
    <location>
        <begin position="789"/>
        <end position="868"/>
    </location>
</feature>
<dbReference type="InterPro" id="IPR015943">
    <property type="entry name" value="WD40/YVTN_repeat-like_dom_sf"/>
</dbReference>
<dbReference type="SMART" id="SM00320">
    <property type="entry name" value="WD40"/>
    <property type="match status" value="2"/>
</dbReference>
<evidence type="ECO:0000256" key="2">
    <source>
        <dbReference type="ARBA" id="ARBA00022448"/>
    </source>
</evidence>
<accession>A0A8H4BJK1</accession>
<feature type="compositionally biased region" description="Polar residues" evidence="5">
    <location>
        <begin position="635"/>
        <end position="651"/>
    </location>
</feature>
<dbReference type="Gene3D" id="2.130.10.10">
    <property type="entry name" value="YVTN repeat-like/Quinoprotein amine dehydrogenase"/>
    <property type="match status" value="1"/>
</dbReference>
<keyword evidence="3" id="KW-0539">Nucleus</keyword>
<protein>
    <recommendedName>
        <fullName evidence="6">Nucleoporin Nup159/Nup146 N-terminal domain-containing protein</fullName>
    </recommendedName>
</protein>
<feature type="region of interest" description="Disordered" evidence="5">
    <location>
        <begin position="578"/>
        <end position="599"/>
    </location>
</feature>
<dbReference type="SUPFAM" id="SSF117289">
    <property type="entry name" value="Nucleoporin domain"/>
    <property type="match status" value="1"/>
</dbReference>
<dbReference type="AlphaFoldDB" id="A0A8H4BJK1"/>
<dbReference type="InterPro" id="IPR001680">
    <property type="entry name" value="WD40_rpt"/>
</dbReference>
<proteinExistence type="predicted"/>
<evidence type="ECO:0000313" key="7">
    <source>
        <dbReference type="EMBL" id="KAF1802522.1"/>
    </source>
</evidence>
<dbReference type="GO" id="GO:0005634">
    <property type="term" value="C:nucleus"/>
    <property type="evidence" value="ECO:0007669"/>
    <property type="project" value="UniProtKB-SubCell"/>
</dbReference>
<evidence type="ECO:0000313" key="8">
    <source>
        <dbReference type="Proteomes" id="UP000469890"/>
    </source>
</evidence>
<evidence type="ECO:0000256" key="3">
    <source>
        <dbReference type="ARBA" id="ARBA00023242"/>
    </source>
</evidence>
<feature type="compositionally biased region" description="Polar residues" evidence="5">
    <location>
        <begin position="832"/>
        <end position="844"/>
    </location>
</feature>
<organism evidence="7 8">
    <name type="scientific">Mucor circinelloides f. lusitanicus</name>
    <name type="common">Mucor racemosus var. lusitanicus</name>
    <dbReference type="NCBI Taxonomy" id="29924"/>
    <lineage>
        <taxon>Eukaryota</taxon>
        <taxon>Fungi</taxon>
        <taxon>Fungi incertae sedis</taxon>
        <taxon>Mucoromycota</taxon>
        <taxon>Mucoromycotina</taxon>
        <taxon>Mucoromycetes</taxon>
        <taxon>Mucorales</taxon>
        <taxon>Mucorineae</taxon>
        <taxon>Mucoraceae</taxon>
        <taxon>Mucor</taxon>
    </lineage>
</organism>
<feature type="compositionally biased region" description="Low complexity" evidence="5">
    <location>
        <begin position="789"/>
        <end position="828"/>
    </location>
</feature>
<keyword evidence="2" id="KW-0813">Transport</keyword>
<feature type="region of interest" description="Disordered" evidence="5">
    <location>
        <begin position="623"/>
        <end position="748"/>
    </location>
</feature>
<feature type="domain" description="Nucleoporin Nup159/Nup146 N-terminal" evidence="6">
    <location>
        <begin position="43"/>
        <end position="410"/>
    </location>
</feature>
<dbReference type="Proteomes" id="UP000469890">
    <property type="component" value="Unassembled WGS sequence"/>
</dbReference>
<evidence type="ECO:0000256" key="5">
    <source>
        <dbReference type="SAM" id="MobiDB-lite"/>
    </source>
</evidence>
<dbReference type="InterPro" id="IPR039462">
    <property type="entry name" value="Nup159/Nup146_N"/>
</dbReference>
<feature type="compositionally biased region" description="Low complexity" evidence="5">
    <location>
        <begin position="701"/>
        <end position="748"/>
    </location>
</feature>
<evidence type="ECO:0000256" key="1">
    <source>
        <dbReference type="ARBA" id="ARBA00004123"/>
    </source>
</evidence>
<dbReference type="Pfam" id="PF16755">
    <property type="entry name" value="Beta-prop_NUP159_NUP214"/>
    <property type="match status" value="1"/>
</dbReference>
<name>A0A8H4BJK1_MUCCL</name>